<dbReference type="InterPro" id="IPR027473">
    <property type="entry name" value="L-asparaginase_C"/>
</dbReference>
<dbReference type="PANTHER" id="PTHR11707:SF28">
    <property type="entry name" value="60 KDA LYSOPHOSPHOLIPASE"/>
    <property type="match status" value="1"/>
</dbReference>
<dbReference type="PROSITE" id="PS51732">
    <property type="entry name" value="ASN_GLN_ASE_3"/>
    <property type="match status" value="1"/>
</dbReference>
<sequence length="328" mass="35642">MKTRLRLLACGGTISAEASDNGFALPKRSGEDLLAQLPKTEVSEITVENFSKVLSSQFTVDQVHQLALRIRNIMSEDPLLTGIVVTHGTGAMEENAFMADLLYADERPVVFTGAMRSASDPFWDGAMNLVNAIRVASSPLSKNRGVLVAMNGTIHAASDVTKTHTTAVDTFDSGEFGPLGYVYPDGIYYARDQLHRMRFPELTAIEPKVDLIKFVVGMDDRFIRTSVESGAKGIVIEGSGLGNLNDSLIQGVRYALLQSVKVVVCSRSPKGRVYPAYGTNTGAEALRKMGCILASMPGPKVRMLLMVLLGLTQERDELQQIIDPFISI</sequence>
<feature type="domain" description="Asparaginase/glutaminase C-terminal" evidence="5">
    <location>
        <begin position="208"/>
        <end position="321"/>
    </location>
</feature>
<dbReference type="PRINTS" id="PR00139">
    <property type="entry name" value="ASNGLNASE"/>
</dbReference>
<dbReference type="InterPro" id="IPR040919">
    <property type="entry name" value="Asparaginase_C"/>
</dbReference>
<feature type="active site" description="O-isoaspartyl threonine intermediate" evidence="3">
    <location>
        <position position="13"/>
    </location>
</feature>
<dbReference type="GO" id="GO:0006528">
    <property type="term" value="P:asparagine metabolic process"/>
    <property type="evidence" value="ECO:0007669"/>
    <property type="project" value="InterPro"/>
</dbReference>
<gene>
    <name evidence="6" type="ORF">JZ786_10810</name>
</gene>
<protein>
    <submittedName>
        <fullName evidence="6">Asparaginase</fullName>
    </submittedName>
</protein>
<evidence type="ECO:0000259" key="4">
    <source>
        <dbReference type="Pfam" id="PF00710"/>
    </source>
</evidence>
<evidence type="ECO:0000256" key="3">
    <source>
        <dbReference type="PIRSR" id="PIRSR001220-1"/>
    </source>
</evidence>
<dbReference type="CDD" id="cd08964">
    <property type="entry name" value="L-asparaginase_II"/>
    <property type="match status" value="1"/>
</dbReference>
<dbReference type="EMBL" id="CP071182">
    <property type="protein sequence ID" value="QSO49362.1"/>
    <property type="molecule type" value="Genomic_DNA"/>
</dbReference>
<proteinExistence type="inferred from homology"/>
<evidence type="ECO:0000256" key="1">
    <source>
        <dbReference type="ARBA" id="ARBA00010518"/>
    </source>
</evidence>
<feature type="domain" description="L-asparaginase N-terminal" evidence="4">
    <location>
        <begin position="5"/>
        <end position="192"/>
    </location>
</feature>
<dbReference type="InterPro" id="IPR027474">
    <property type="entry name" value="L-asparaginase_N"/>
</dbReference>
<dbReference type="KEGG" id="afx:JZ786_10810"/>
<evidence type="ECO:0000256" key="2">
    <source>
        <dbReference type="ARBA" id="ARBA00022801"/>
    </source>
</evidence>
<keyword evidence="7" id="KW-1185">Reference proteome</keyword>
<dbReference type="Pfam" id="PF00710">
    <property type="entry name" value="Asparaginase"/>
    <property type="match status" value="1"/>
</dbReference>
<dbReference type="Pfam" id="PF17763">
    <property type="entry name" value="Asparaginase_C"/>
    <property type="match status" value="1"/>
</dbReference>
<dbReference type="FunFam" id="3.40.50.1170:FF:000001">
    <property type="entry name" value="L-asparaginase 2"/>
    <property type="match status" value="1"/>
</dbReference>
<dbReference type="InterPro" id="IPR036152">
    <property type="entry name" value="Asp/glu_Ase-like_sf"/>
</dbReference>
<dbReference type="InterPro" id="IPR006034">
    <property type="entry name" value="Asparaginase/glutaminase-like"/>
</dbReference>
<evidence type="ECO:0000313" key="7">
    <source>
        <dbReference type="Proteomes" id="UP000663505"/>
    </source>
</evidence>
<dbReference type="SFLD" id="SFLDS00057">
    <property type="entry name" value="Glutaminase/Asparaginase"/>
    <property type="match status" value="1"/>
</dbReference>
<evidence type="ECO:0000259" key="5">
    <source>
        <dbReference type="Pfam" id="PF17763"/>
    </source>
</evidence>
<dbReference type="PIRSF" id="PIRSF001220">
    <property type="entry name" value="L-ASNase_gatD"/>
    <property type="match status" value="1"/>
</dbReference>
<dbReference type="InterPro" id="IPR004550">
    <property type="entry name" value="AsnASE_II"/>
</dbReference>
<dbReference type="PANTHER" id="PTHR11707">
    <property type="entry name" value="L-ASPARAGINASE"/>
    <property type="match status" value="1"/>
</dbReference>
<dbReference type="InterPro" id="IPR037152">
    <property type="entry name" value="L-asparaginase_N_sf"/>
</dbReference>
<evidence type="ECO:0000313" key="6">
    <source>
        <dbReference type="EMBL" id="QSO49362.1"/>
    </source>
</evidence>
<reference evidence="6 7" key="1">
    <citation type="submission" date="2021-02" db="EMBL/GenBank/DDBJ databases">
        <title>Alicyclobacillus curvatus sp. nov. and Alicyclobacillus mengziensis sp. nov., two acidophilic bacteria isolated from acid mine drainage.</title>
        <authorList>
            <person name="Huang Y."/>
        </authorList>
    </citation>
    <scope>NUCLEOTIDE SEQUENCE [LARGE SCALE GENOMIC DNA]</scope>
    <source>
        <strain evidence="6 7">S30H14</strain>
    </source>
</reference>
<accession>A0A9X7W366</accession>
<dbReference type="SMART" id="SM00870">
    <property type="entry name" value="Asparaginase"/>
    <property type="match status" value="1"/>
</dbReference>
<dbReference type="Proteomes" id="UP000663505">
    <property type="component" value="Chromosome"/>
</dbReference>
<dbReference type="PIRSF" id="PIRSF500176">
    <property type="entry name" value="L_ASNase"/>
    <property type="match status" value="1"/>
</dbReference>
<organism evidence="6 7">
    <name type="scientific">Alicyclobacillus mengziensis</name>
    <dbReference type="NCBI Taxonomy" id="2931921"/>
    <lineage>
        <taxon>Bacteria</taxon>
        <taxon>Bacillati</taxon>
        <taxon>Bacillota</taxon>
        <taxon>Bacilli</taxon>
        <taxon>Bacillales</taxon>
        <taxon>Alicyclobacillaceae</taxon>
        <taxon>Alicyclobacillus</taxon>
    </lineage>
</organism>
<comment type="similarity">
    <text evidence="1">Belongs to the asparaginase 1 family.</text>
</comment>
<name>A0A9X7W366_9BACL</name>
<dbReference type="Gene3D" id="3.40.50.1170">
    <property type="entry name" value="L-asparaginase, N-terminal domain"/>
    <property type="match status" value="1"/>
</dbReference>
<dbReference type="RefSeq" id="WP_206658673.1">
    <property type="nucleotide sequence ID" value="NZ_CP071182.1"/>
</dbReference>
<keyword evidence="2" id="KW-0378">Hydrolase</keyword>
<dbReference type="GO" id="GO:0004067">
    <property type="term" value="F:asparaginase activity"/>
    <property type="evidence" value="ECO:0007669"/>
    <property type="project" value="UniProtKB-UniRule"/>
</dbReference>
<dbReference type="AlphaFoldDB" id="A0A9X7W366"/>
<dbReference type="SUPFAM" id="SSF53774">
    <property type="entry name" value="Glutaminase/Asparaginase"/>
    <property type="match status" value="1"/>
</dbReference>
<dbReference type="Gene3D" id="3.40.50.40">
    <property type="match status" value="1"/>
</dbReference>